<evidence type="ECO:0000256" key="1">
    <source>
        <dbReference type="ARBA" id="ARBA00004141"/>
    </source>
</evidence>
<dbReference type="GO" id="GO:0016491">
    <property type="term" value="F:oxidoreductase activity"/>
    <property type="evidence" value="ECO:0007669"/>
    <property type="project" value="UniProtKB-KW"/>
</dbReference>
<comment type="caution">
    <text evidence="10">The sequence shown here is derived from an EMBL/GenBank/DDBJ whole genome shotgun (WGS) entry which is preliminary data.</text>
</comment>
<dbReference type="Pfam" id="PF01794">
    <property type="entry name" value="Ferric_reduct"/>
    <property type="match status" value="1"/>
</dbReference>
<dbReference type="PANTHER" id="PTHR11972">
    <property type="entry name" value="NADPH OXIDASE"/>
    <property type="match status" value="1"/>
</dbReference>
<feature type="signal peptide" evidence="8">
    <location>
        <begin position="1"/>
        <end position="24"/>
    </location>
</feature>
<keyword evidence="8" id="KW-0732">Signal</keyword>
<feature type="transmembrane region" description="Helical" evidence="7">
    <location>
        <begin position="754"/>
        <end position="776"/>
    </location>
</feature>
<feature type="transmembrane region" description="Helical" evidence="7">
    <location>
        <begin position="722"/>
        <end position="742"/>
    </location>
</feature>
<feature type="transmembrane region" description="Helical" evidence="7">
    <location>
        <begin position="476"/>
        <end position="495"/>
    </location>
</feature>
<keyword evidence="5 7" id="KW-0472">Membrane</keyword>
<feature type="chain" id="PRO_5019429182" description="FAD-binding FR-type domain-containing protein" evidence="8">
    <location>
        <begin position="25"/>
        <end position="1200"/>
    </location>
</feature>
<dbReference type="Pfam" id="PF08022">
    <property type="entry name" value="FAD_binding_8"/>
    <property type="match status" value="1"/>
</dbReference>
<gene>
    <name evidence="10" type="ORF">BBI17_009256</name>
</gene>
<dbReference type="SUPFAM" id="SSF63380">
    <property type="entry name" value="Riboflavin synthase domain-like"/>
    <property type="match status" value="1"/>
</dbReference>
<dbReference type="InterPro" id="IPR039261">
    <property type="entry name" value="FNR_nucleotide-bd"/>
</dbReference>
<keyword evidence="4" id="KW-0560">Oxidoreductase</keyword>
<dbReference type="InterPro" id="IPR050369">
    <property type="entry name" value="RBOH/FRE"/>
</dbReference>
<dbReference type="Gene3D" id="2.40.30.10">
    <property type="entry name" value="Translation factors"/>
    <property type="match status" value="1"/>
</dbReference>
<feature type="transmembrane region" description="Helical" evidence="7">
    <location>
        <begin position="627"/>
        <end position="649"/>
    </location>
</feature>
<name>A0A421FAX3_9STRA</name>
<comment type="subcellular location">
    <subcellularLocation>
        <location evidence="1">Membrane</location>
        <topology evidence="1">Multi-pass membrane protein</topology>
    </subcellularLocation>
</comment>
<feature type="domain" description="FAD-binding FR-type" evidence="9">
    <location>
        <begin position="792"/>
        <end position="900"/>
    </location>
</feature>
<feature type="transmembrane region" description="Helical" evidence="7">
    <location>
        <begin position="669"/>
        <end position="691"/>
    </location>
</feature>
<feature type="transmembrane region" description="Helical" evidence="7">
    <location>
        <begin position="1069"/>
        <end position="1088"/>
    </location>
</feature>
<evidence type="ECO:0000313" key="10">
    <source>
        <dbReference type="EMBL" id="RLN32581.1"/>
    </source>
</evidence>
<evidence type="ECO:0000256" key="4">
    <source>
        <dbReference type="ARBA" id="ARBA00023002"/>
    </source>
</evidence>
<dbReference type="InterPro" id="IPR013112">
    <property type="entry name" value="FAD-bd_8"/>
</dbReference>
<keyword evidence="2 7" id="KW-0812">Transmembrane</keyword>
<accession>A0A421FAX3</accession>
<dbReference type="CDD" id="cd06186">
    <property type="entry name" value="NOX_Duox_like_FAD_NADP"/>
    <property type="match status" value="1"/>
</dbReference>
<evidence type="ECO:0000256" key="2">
    <source>
        <dbReference type="ARBA" id="ARBA00022692"/>
    </source>
</evidence>
<feature type="transmembrane region" description="Helical" evidence="7">
    <location>
        <begin position="1030"/>
        <end position="1049"/>
    </location>
</feature>
<feature type="transmembrane region" description="Helical" evidence="7">
    <location>
        <begin position="589"/>
        <end position="607"/>
    </location>
</feature>
<dbReference type="InterPro" id="IPR013121">
    <property type="entry name" value="Fe_red_NAD-bd_6"/>
</dbReference>
<dbReference type="EMBL" id="MAYM02000791">
    <property type="protein sequence ID" value="RLN32581.1"/>
    <property type="molecule type" value="Genomic_DNA"/>
</dbReference>
<dbReference type="Pfam" id="PF08030">
    <property type="entry name" value="NAD_binding_6"/>
    <property type="match status" value="1"/>
</dbReference>
<dbReference type="SUPFAM" id="SSF52343">
    <property type="entry name" value="Ferredoxin reductase-like, C-terminal NADP-linked domain"/>
    <property type="match status" value="1"/>
</dbReference>
<dbReference type="InterPro" id="IPR017938">
    <property type="entry name" value="Riboflavin_synthase-like_b-brl"/>
</dbReference>
<evidence type="ECO:0000256" key="8">
    <source>
        <dbReference type="SAM" id="SignalP"/>
    </source>
</evidence>
<organism evidence="10 11">
    <name type="scientific">Phytophthora kernoviae</name>
    <dbReference type="NCBI Taxonomy" id="325452"/>
    <lineage>
        <taxon>Eukaryota</taxon>
        <taxon>Sar</taxon>
        <taxon>Stramenopiles</taxon>
        <taxon>Oomycota</taxon>
        <taxon>Peronosporomycetes</taxon>
        <taxon>Peronosporales</taxon>
        <taxon>Peronosporaceae</taxon>
        <taxon>Phytophthora</taxon>
    </lineage>
</organism>
<dbReference type="Gene3D" id="3.40.50.80">
    <property type="entry name" value="Nucleotide-binding domain of ferredoxin-NADP reductase (FNR) module"/>
    <property type="match status" value="2"/>
</dbReference>
<keyword evidence="3 7" id="KW-1133">Transmembrane helix</keyword>
<evidence type="ECO:0000259" key="9">
    <source>
        <dbReference type="PROSITE" id="PS51384"/>
    </source>
</evidence>
<feature type="compositionally biased region" description="Acidic residues" evidence="6">
    <location>
        <begin position="45"/>
        <end position="68"/>
    </location>
</feature>
<dbReference type="FunFam" id="3.40.50.80:FF:000054">
    <property type="entry name" value="Ferric reduction oxidase 7"/>
    <property type="match status" value="1"/>
</dbReference>
<proteinExistence type="predicted"/>
<evidence type="ECO:0000256" key="3">
    <source>
        <dbReference type="ARBA" id="ARBA00022989"/>
    </source>
</evidence>
<evidence type="ECO:0000256" key="5">
    <source>
        <dbReference type="ARBA" id="ARBA00023136"/>
    </source>
</evidence>
<dbReference type="GO" id="GO:0005886">
    <property type="term" value="C:plasma membrane"/>
    <property type="evidence" value="ECO:0007669"/>
    <property type="project" value="TreeGrafter"/>
</dbReference>
<sequence length="1200" mass="134307">MARWMNLLAVLVVITAISRPDAEATSSMVLTPTVALTTEIPVDINDSDDAVDDSDDSDDSNDSDDSDDTPTGLKIGADVKTVDKIVSTYKNWFALLAKGVQLAVRCTRSMLSVIKAIIKLIRSIKVNDPQTPIDKILPVLYQTSYITIDLPAAITVCLGKAYPAILDPISTDLGIVQFLLAEIIYHEDSIMDSWDRFKALLVGANFTEAVNALNETDISSLKSGMASNSTCGYELQRLTDRTWRAVDILRDQNPDISKAELRVTMSKSELMIHDIPTVTNNCMEQMIAESDEATAYETRDTLRKTFGVIMDNLIDSGKSDNGSSIAAKEYIRIVTDKVMTSIALLDKDVTRITSLLAEYIQPICGPTQFIGEIDDGTSTDTLGLKVVGKAFNASSLSWARVGDGVVTIKFVSVDKEDVTVNIMSGGDKYAEVDVSAGKVVTWKSNVTDLGGRTLYLDRWRPGFLGLPGTGGGSLKLWVMILASIFVYAYGQLFYYSDAYTNTVSSTIGTWFGVPVGGGKNAGGHSEMVRPMFFFLFCFIPMALSIFLLEFLRHFNVRRISSRFVLNLARFLRLKPRVFDRVIDINLGEFLFLGFLIGGNIYVFQYFYRARVVRIKQHSSDLDFSTYLEMVALTFGYVCIYNLGFLFLPATRNCVWMEFLNISYANGVKYHRWIGVITITAALLHCTGYYWVWIREGTWTENAFPCSNCDVSEKGNQRRLMNFFGEIALLSFLAIGFTSIPWMRRKMYNTFYSVHHLFLIGTIFAVLHWNPIIAWIFPSVMLYTICRAISSSNGFTPVAVREFTTLSHDVVKVVLSRSTTRSGNFKVGQFIYLNVPAISKLQWHAFTIGSSPRTSPDTLTILLKSLGDWTDELVKYSEDCKKNNVLPTVYMDGYYGASLEMYDEYSTVCLVGGGIGVTPLFAILEDIVAKLQQGESLHQKVFFIFTFRELSLLEEIHPLLMQLKELDPQEQYFSLHFSLTRSPTNDQLDQPIDHDRLVGKPHVSATRYDTTITSKTPQPFAEPLRSRTSKVTIYSVSFFLTLLLWTIVRYGYKLQADDAKLWALQNFVEIALLFVVAVIVVAVFTFIYVEDEARAESTNILGSLLPPGGMNPHTSDVHTFRDLIAEYSVTIGTRPNMAEVMKKVFNDHKQFMATYPTTAPNGNSTVGVFVSGPKALKKATEKAISNIGMRHFDVHEEEFDL</sequence>
<dbReference type="SFLD" id="SFLDG01168">
    <property type="entry name" value="Ferric_reductase_subgroup_(FRE"/>
    <property type="match status" value="1"/>
</dbReference>
<reference evidence="10 11" key="1">
    <citation type="submission" date="2018-07" db="EMBL/GenBank/DDBJ databases">
        <title>Genome sequencing of oomycete isolates from Chile give support for New Zealand origin for Phytophthora kernoviae and make available the first Nothophytophthora sp. genome.</title>
        <authorList>
            <person name="Studholme D.J."/>
            <person name="Sanfuentes E."/>
            <person name="Panda P."/>
            <person name="Hill R."/>
            <person name="Sambles C."/>
            <person name="Grant M."/>
            <person name="Williams N.M."/>
            <person name="Mcdougal R.L."/>
        </authorList>
    </citation>
    <scope>NUCLEOTIDE SEQUENCE [LARGE SCALE GENOMIC DNA]</scope>
    <source>
        <strain evidence="10">Chile2</strain>
    </source>
</reference>
<evidence type="ECO:0000256" key="6">
    <source>
        <dbReference type="SAM" id="MobiDB-lite"/>
    </source>
</evidence>
<dbReference type="PANTHER" id="PTHR11972:SF193">
    <property type="entry name" value="FAD-BINDING FR-TYPE DOMAIN-CONTAINING PROTEIN"/>
    <property type="match status" value="1"/>
</dbReference>
<dbReference type="InterPro" id="IPR013130">
    <property type="entry name" value="Fe3_Rdtase_TM_dom"/>
</dbReference>
<dbReference type="Proteomes" id="UP000285883">
    <property type="component" value="Unassembled WGS sequence"/>
</dbReference>
<evidence type="ECO:0000256" key="7">
    <source>
        <dbReference type="SAM" id="Phobius"/>
    </source>
</evidence>
<dbReference type="PROSITE" id="PS51384">
    <property type="entry name" value="FAD_FR"/>
    <property type="match status" value="1"/>
</dbReference>
<evidence type="ECO:0000313" key="11">
    <source>
        <dbReference type="Proteomes" id="UP000285883"/>
    </source>
</evidence>
<dbReference type="AlphaFoldDB" id="A0A421FAX3"/>
<feature type="transmembrane region" description="Helical" evidence="7">
    <location>
        <begin position="532"/>
        <end position="551"/>
    </location>
</feature>
<protein>
    <recommendedName>
        <fullName evidence="9">FAD-binding FR-type domain-containing protein</fullName>
    </recommendedName>
</protein>
<dbReference type="InterPro" id="IPR017927">
    <property type="entry name" value="FAD-bd_FR_type"/>
</dbReference>
<dbReference type="FunFam" id="2.40.30.10:FF:000254">
    <property type="entry name" value="Uncharacterized protein"/>
    <property type="match status" value="1"/>
</dbReference>
<dbReference type="SFLD" id="SFLDS00052">
    <property type="entry name" value="Ferric_Reductase_Domain"/>
    <property type="match status" value="1"/>
</dbReference>
<feature type="region of interest" description="Disordered" evidence="6">
    <location>
        <begin position="44"/>
        <end position="72"/>
    </location>
</feature>